<organism evidence="3">
    <name type="scientific">freshwater metagenome</name>
    <dbReference type="NCBI Taxonomy" id="449393"/>
    <lineage>
        <taxon>unclassified sequences</taxon>
        <taxon>metagenomes</taxon>
        <taxon>ecological metagenomes</taxon>
    </lineage>
</organism>
<dbReference type="AlphaFoldDB" id="A0A6J7UGQ0"/>
<dbReference type="PANTHER" id="PTHR35794">
    <property type="entry name" value="CELL DIVISION PROTEIN DIVIVA"/>
    <property type="match status" value="1"/>
</dbReference>
<sequence>MGNATRTGVIQRIVFEMAISFSRPDPSSPAAVSAASFNVSRRGFDQTEVRDFLRMVSAEMARLQERERFLESELKAMQTRGMSAPGMLDEEVVTALLGEEAARVLGTAREASSQIRLRAEEAATRLVKEASSDATRLREEAELEAVRRREDAAADAEAEIELAKQQGRDMVNEAREYREKVLTELARRRELAREQIEQLIHNRDRLLNAFERARLATEDVMTGLVSVDHDLPREYINLAPTTGPVPTIVLERVVEAFKEAEAEEPESIELFDHTKLEEIEPEATQEVVVEVVEEIVEVVVDVVDVVEEAAPVEEVLIEVEAIEAATVVEPRVVVEDEKSNVVNLFSKERPRPETSVEVNPEHPSVDKTVAPKSEGNAQAVENLFARLREATVDKAASNAVSGGKVVEPRKSTKKADVVKETATTVAPVQPMHDASAFAQRDEVLAPVVVAMSRKLKRVLADEENEVLEYLRGKKNALTVDAMVGELEVHAKRYGDAISEDIMAAAKGAAKSAKATDVIPTVDVLIGVQLVKPLRDRLAKAIEQNGTDRVAMAKALRGVYRQWKSQHIDEQVDDIACLSYSRGFFAGVKPGTQVCWMVDPNGPECPDAEDNSLAGCIALGKEFPTGNLHPLAHAGCRCLLAPVQQ</sequence>
<feature type="region of interest" description="Disordered" evidence="2">
    <location>
        <begin position="349"/>
        <end position="370"/>
    </location>
</feature>
<gene>
    <name evidence="3" type="ORF">UFOPK4347_00867</name>
</gene>
<feature type="compositionally biased region" description="Basic and acidic residues" evidence="2">
    <location>
        <begin position="349"/>
        <end position="365"/>
    </location>
</feature>
<dbReference type="Gene3D" id="6.10.250.660">
    <property type="match status" value="1"/>
</dbReference>
<evidence type="ECO:0000256" key="2">
    <source>
        <dbReference type="SAM" id="MobiDB-lite"/>
    </source>
</evidence>
<dbReference type="EMBL" id="CAFBQU010000018">
    <property type="protein sequence ID" value="CAB5065115.1"/>
    <property type="molecule type" value="Genomic_DNA"/>
</dbReference>
<name>A0A6J7UGQ0_9ZZZZ</name>
<dbReference type="PANTHER" id="PTHR35794:SF2">
    <property type="entry name" value="CELL DIVISION PROTEIN DIVIVA"/>
    <property type="match status" value="1"/>
</dbReference>
<evidence type="ECO:0000313" key="3">
    <source>
        <dbReference type="EMBL" id="CAB5065115.1"/>
    </source>
</evidence>
<protein>
    <submittedName>
        <fullName evidence="3">Unannotated protein</fullName>
    </submittedName>
</protein>
<feature type="coiled-coil region" evidence="1">
    <location>
        <begin position="120"/>
        <end position="216"/>
    </location>
</feature>
<evidence type="ECO:0000256" key="1">
    <source>
        <dbReference type="SAM" id="Coils"/>
    </source>
</evidence>
<accession>A0A6J7UGQ0</accession>
<feature type="coiled-coil region" evidence="1">
    <location>
        <begin position="53"/>
        <end position="80"/>
    </location>
</feature>
<keyword evidence="1" id="KW-0175">Coiled coil</keyword>
<dbReference type="InterPro" id="IPR007793">
    <property type="entry name" value="DivIVA_fam"/>
</dbReference>
<dbReference type="Pfam" id="PF05103">
    <property type="entry name" value="DivIVA"/>
    <property type="match status" value="1"/>
</dbReference>
<reference evidence="3" key="1">
    <citation type="submission" date="2020-05" db="EMBL/GenBank/DDBJ databases">
        <authorList>
            <person name="Chiriac C."/>
            <person name="Salcher M."/>
            <person name="Ghai R."/>
            <person name="Kavagutti S V."/>
        </authorList>
    </citation>
    <scope>NUCLEOTIDE SEQUENCE</scope>
</reference>
<proteinExistence type="predicted"/>